<dbReference type="RefSeq" id="WP_210061975.1">
    <property type="nucleotide sequence ID" value="NZ_JAGGLJ010000020.1"/>
</dbReference>
<evidence type="ECO:0000256" key="5">
    <source>
        <dbReference type="ARBA" id="ARBA00023136"/>
    </source>
</evidence>
<feature type="transmembrane region" description="Helical" evidence="6">
    <location>
        <begin position="38"/>
        <end position="60"/>
    </location>
</feature>
<feature type="transmembrane region" description="Helical" evidence="6">
    <location>
        <begin position="127"/>
        <end position="147"/>
    </location>
</feature>
<feature type="transmembrane region" description="Helical" evidence="6">
    <location>
        <begin position="97"/>
        <end position="115"/>
    </location>
</feature>
<evidence type="ECO:0000256" key="3">
    <source>
        <dbReference type="ARBA" id="ARBA00022692"/>
    </source>
</evidence>
<feature type="transmembrane region" description="Helical" evidence="6">
    <location>
        <begin position="6"/>
        <end position="26"/>
    </location>
</feature>
<sequence length="260" mass="28975">MNNTITTITISRFLAIYILLLVILLIMKKNNIKESKYLFISSARMTFQLLLSGLILTFIFKNPKPIFTIFYIGIMISYSIFRVYNKNPNLNKTFKKSIALGLIVSILGIIIYFVAVVVNEDLFNPQYVIPIGGMLAGNAMTGVNLGIKAFNDRLSDQRDKMESLLNFGAHPKDILRPLLNTSLETALIPTLNKMAGMGIVSLPGMMTGQILSGTLPMTAILYQIAIMIAIATVDSLSVFIALYLGYKSLYNENLQWVLND</sequence>
<keyword evidence="3 6" id="KW-0812">Transmembrane</keyword>
<reference evidence="7 8" key="1">
    <citation type="submission" date="2021-03" db="EMBL/GenBank/DDBJ databases">
        <title>Genomic Encyclopedia of Type Strains, Phase IV (KMG-IV): sequencing the most valuable type-strain genomes for metagenomic binning, comparative biology and taxonomic classification.</title>
        <authorList>
            <person name="Goeker M."/>
        </authorList>
    </citation>
    <scope>NUCLEOTIDE SEQUENCE [LARGE SCALE GENOMIC DNA]</scope>
    <source>
        <strain evidence="7 8">DSM 27563</strain>
    </source>
</reference>
<feature type="transmembrane region" description="Helical" evidence="6">
    <location>
        <begin position="220"/>
        <end position="246"/>
    </location>
</feature>
<dbReference type="Pfam" id="PF03649">
    <property type="entry name" value="UPF0014"/>
    <property type="match status" value="1"/>
</dbReference>
<evidence type="ECO:0000256" key="4">
    <source>
        <dbReference type="ARBA" id="ARBA00022989"/>
    </source>
</evidence>
<evidence type="ECO:0000313" key="8">
    <source>
        <dbReference type="Proteomes" id="UP001519306"/>
    </source>
</evidence>
<name>A0ABS4KE94_9FIRM</name>
<accession>A0ABS4KE94</accession>
<keyword evidence="4 6" id="KW-1133">Transmembrane helix</keyword>
<keyword evidence="5 6" id="KW-0472">Membrane</keyword>
<evidence type="ECO:0000256" key="1">
    <source>
        <dbReference type="ARBA" id="ARBA00004141"/>
    </source>
</evidence>
<dbReference type="Proteomes" id="UP001519306">
    <property type="component" value="Unassembled WGS sequence"/>
</dbReference>
<evidence type="ECO:0000256" key="6">
    <source>
        <dbReference type="SAM" id="Phobius"/>
    </source>
</evidence>
<dbReference type="EMBL" id="JAGGLJ010000020">
    <property type="protein sequence ID" value="MBP2026087.1"/>
    <property type="molecule type" value="Genomic_DNA"/>
</dbReference>
<dbReference type="InterPro" id="IPR005226">
    <property type="entry name" value="UPF0014_fam"/>
</dbReference>
<gene>
    <name evidence="7" type="ORF">J2Z71_001645</name>
</gene>
<protein>
    <submittedName>
        <fullName evidence="7">ABC transport system permease protein</fullName>
    </submittedName>
</protein>
<feature type="transmembrane region" description="Helical" evidence="6">
    <location>
        <begin position="66"/>
        <end position="85"/>
    </location>
</feature>
<comment type="subcellular location">
    <subcellularLocation>
        <location evidence="1">Membrane</location>
        <topology evidence="1">Multi-pass membrane protein</topology>
    </subcellularLocation>
</comment>
<dbReference type="PANTHER" id="PTHR30028:SF0">
    <property type="entry name" value="PROTEIN ALUMINUM SENSITIVE 3"/>
    <property type="match status" value="1"/>
</dbReference>
<organism evidence="7 8">
    <name type="scientific">Peptoniphilus stercorisuis</name>
    <dbReference type="NCBI Taxonomy" id="1436965"/>
    <lineage>
        <taxon>Bacteria</taxon>
        <taxon>Bacillati</taxon>
        <taxon>Bacillota</taxon>
        <taxon>Tissierellia</taxon>
        <taxon>Tissierellales</taxon>
        <taxon>Peptoniphilaceae</taxon>
        <taxon>Peptoniphilus</taxon>
    </lineage>
</organism>
<comment type="caution">
    <text evidence="7">The sequence shown here is derived from an EMBL/GenBank/DDBJ whole genome shotgun (WGS) entry which is preliminary data.</text>
</comment>
<evidence type="ECO:0000256" key="2">
    <source>
        <dbReference type="ARBA" id="ARBA00005268"/>
    </source>
</evidence>
<comment type="similarity">
    <text evidence="2">Belongs to the UPF0014 family.</text>
</comment>
<proteinExistence type="inferred from homology"/>
<dbReference type="PANTHER" id="PTHR30028">
    <property type="entry name" value="UPF0014 INNER MEMBRANE PROTEIN YBBM-RELATED"/>
    <property type="match status" value="1"/>
</dbReference>
<evidence type="ECO:0000313" key="7">
    <source>
        <dbReference type="EMBL" id="MBP2026087.1"/>
    </source>
</evidence>
<keyword evidence="8" id="KW-1185">Reference proteome</keyword>